<proteinExistence type="predicted"/>
<name>A0A226D6N6_FOLCA</name>
<dbReference type="Proteomes" id="UP000198287">
    <property type="component" value="Unassembled WGS sequence"/>
</dbReference>
<sequence length="220" mass="24122">MVTYLSTNICPYSCAVSIPSNVNPDDWLTVNPGKSISTISSSSVSVDTTSGCPIVLLMPSFIMMYTMTQHSNTTRNQKALKERVTVTGNMNALQGFIFFSIIISSSGKPDYEYDTYVVGHKRGAMDREDRIKKGESEGECLCPSNVNTTGTWLQHCGRELSPTSKCSPDAIYRCVNNRKIAINTGQNCAKSGEKCVQKMVKSNGEQCPGCSIHKFKTCIK</sequence>
<reference evidence="1 2" key="1">
    <citation type="submission" date="2015-12" db="EMBL/GenBank/DDBJ databases">
        <title>The genome of Folsomia candida.</title>
        <authorList>
            <person name="Faddeeva A."/>
            <person name="Derks M.F."/>
            <person name="Anvar Y."/>
            <person name="Smit S."/>
            <person name="Van Straalen N."/>
            <person name="Roelofs D."/>
        </authorList>
    </citation>
    <scope>NUCLEOTIDE SEQUENCE [LARGE SCALE GENOMIC DNA]</scope>
    <source>
        <strain evidence="1 2">VU population</strain>
        <tissue evidence="1">Whole body</tissue>
    </source>
</reference>
<organism evidence="1 2">
    <name type="scientific">Folsomia candida</name>
    <name type="common">Springtail</name>
    <dbReference type="NCBI Taxonomy" id="158441"/>
    <lineage>
        <taxon>Eukaryota</taxon>
        <taxon>Metazoa</taxon>
        <taxon>Ecdysozoa</taxon>
        <taxon>Arthropoda</taxon>
        <taxon>Hexapoda</taxon>
        <taxon>Collembola</taxon>
        <taxon>Entomobryomorpha</taxon>
        <taxon>Isotomoidea</taxon>
        <taxon>Isotomidae</taxon>
        <taxon>Proisotominae</taxon>
        <taxon>Folsomia</taxon>
    </lineage>
</organism>
<evidence type="ECO:0000313" key="2">
    <source>
        <dbReference type="Proteomes" id="UP000198287"/>
    </source>
</evidence>
<evidence type="ECO:0000313" key="1">
    <source>
        <dbReference type="EMBL" id="OXA39926.1"/>
    </source>
</evidence>
<protein>
    <submittedName>
        <fullName evidence="1">Uncharacterized protein</fullName>
    </submittedName>
</protein>
<dbReference type="EMBL" id="LNIX01000036">
    <property type="protein sequence ID" value="OXA39926.1"/>
    <property type="molecule type" value="Genomic_DNA"/>
</dbReference>
<accession>A0A226D6N6</accession>
<comment type="caution">
    <text evidence="1">The sequence shown here is derived from an EMBL/GenBank/DDBJ whole genome shotgun (WGS) entry which is preliminary data.</text>
</comment>
<gene>
    <name evidence="1" type="ORF">Fcan01_25324</name>
</gene>
<keyword evidence="2" id="KW-1185">Reference proteome</keyword>
<dbReference type="AlphaFoldDB" id="A0A226D6N6"/>